<organism evidence="1 2">
    <name type="scientific">Bacillus phage Finn</name>
    <dbReference type="NCBI Taxonomy" id="2884419"/>
    <lineage>
        <taxon>Viruses</taxon>
        <taxon>Duplodnaviria</taxon>
        <taxon>Heunggongvirae</taxon>
        <taxon>Uroviricota</taxon>
        <taxon>Caudoviricetes</taxon>
        <taxon>Ehrlichviridae</taxon>
        <taxon>Andromedavirus</taxon>
        <taxon>Andromedavirus finn</taxon>
    </lineage>
</organism>
<dbReference type="EMBL" id="KC330683">
    <property type="protein sequence ID" value="AGE60996.1"/>
    <property type="molecule type" value="Genomic_DNA"/>
</dbReference>
<dbReference type="Proteomes" id="UP000011291">
    <property type="component" value="Segment"/>
</dbReference>
<keyword evidence="2" id="KW-1185">Reference proteome</keyword>
<sequence length="94" mass="11029">MKKPNEIAEFLNWSLKDLYRDTNLRVFLQDDDDHSSCYGFYIEDSALNCEHHVLNVRPEVLDTLAHRARILTGMNTSVMNRCIVVYNIPYTEVH</sequence>
<protein>
    <submittedName>
        <fullName evidence="1">Uncharacterized protein</fullName>
    </submittedName>
</protein>
<gene>
    <name evidence="1" type="ORF">FINN_3</name>
</gene>
<name>M1IEU2_9CAUD</name>
<evidence type="ECO:0000313" key="2">
    <source>
        <dbReference type="Proteomes" id="UP000011291"/>
    </source>
</evidence>
<dbReference type="GeneID" id="14697329"/>
<evidence type="ECO:0000313" key="1">
    <source>
        <dbReference type="EMBL" id="AGE60996.1"/>
    </source>
</evidence>
<dbReference type="RefSeq" id="YP_007517624.1">
    <property type="nucleotide sequence ID" value="NC_020480.1"/>
</dbReference>
<reference evidence="1 2" key="1">
    <citation type="journal article" date="2013" name="Virology">
        <title>Genomic characterization of six novel Bacillus pumilus bacteriophages.</title>
        <authorList>
            <person name="Lorenz L."/>
            <person name="Lins B."/>
            <person name="Barrett J."/>
            <person name="Montgomery A."/>
            <person name="Trapani S."/>
            <person name="Schindler A."/>
            <person name="Christie G.E."/>
            <person name="Cresawn S.G."/>
            <person name="Temple L."/>
        </authorList>
    </citation>
    <scope>NUCLEOTIDE SEQUENCE [LARGE SCALE GENOMIC DNA]</scope>
</reference>
<accession>M1IEU2</accession>
<proteinExistence type="predicted"/>
<dbReference type="KEGG" id="vg:14697329"/>